<protein>
    <recommendedName>
        <fullName evidence="2">Ig-like domain-containing protein</fullName>
    </recommendedName>
</protein>
<dbReference type="SUPFAM" id="SSF49265">
    <property type="entry name" value="Fibronectin type III"/>
    <property type="match status" value="1"/>
</dbReference>
<organism evidence="3 4">
    <name type="scientific">Elysia chlorotica</name>
    <name type="common">Eastern emerald elysia</name>
    <name type="synonym">Sea slug</name>
    <dbReference type="NCBI Taxonomy" id="188477"/>
    <lineage>
        <taxon>Eukaryota</taxon>
        <taxon>Metazoa</taxon>
        <taxon>Spiralia</taxon>
        <taxon>Lophotrochozoa</taxon>
        <taxon>Mollusca</taxon>
        <taxon>Gastropoda</taxon>
        <taxon>Heterobranchia</taxon>
        <taxon>Euthyneura</taxon>
        <taxon>Panpulmonata</taxon>
        <taxon>Sacoglossa</taxon>
        <taxon>Placobranchoidea</taxon>
        <taxon>Plakobranchidae</taxon>
        <taxon>Elysia</taxon>
    </lineage>
</organism>
<feature type="non-terminal residue" evidence="3">
    <location>
        <position position="171"/>
    </location>
</feature>
<dbReference type="PANTHER" id="PTHR14340">
    <property type="entry name" value="MICROFIBRIL-ASSOCIATED GLYCOPROTEIN 3"/>
    <property type="match status" value="1"/>
</dbReference>
<dbReference type="InterPro" id="IPR007110">
    <property type="entry name" value="Ig-like_dom"/>
</dbReference>
<accession>A0A3S1BYX5</accession>
<keyword evidence="1" id="KW-0393">Immunoglobulin domain</keyword>
<dbReference type="InterPro" id="IPR013098">
    <property type="entry name" value="Ig_I-set"/>
</dbReference>
<dbReference type="SUPFAM" id="SSF48726">
    <property type="entry name" value="Immunoglobulin"/>
    <property type="match status" value="1"/>
</dbReference>
<dbReference type="PANTHER" id="PTHR14340:SF9">
    <property type="entry name" value="FIBRONECTIN TYPE-III DOMAIN-CONTAINING PROTEIN"/>
    <property type="match status" value="1"/>
</dbReference>
<dbReference type="EMBL" id="RQTK01000504">
    <property type="protein sequence ID" value="RUS78535.1"/>
    <property type="molecule type" value="Genomic_DNA"/>
</dbReference>
<gene>
    <name evidence="3" type="ORF">EGW08_013713</name>
</gene>
<keyword evidence="4" id="KW-1185">Reference proteome</keyword>
<evidence type="ECO:0000313" key="3">
    <source>
        <dbReference type="EMBL" id="RUS78535.1"/>
    </source>
</evidence>
<sequence>MARFEAMIIGVPEPEVEWQKDGYPLRRGPKYTIGMEGHTAILVVENCDTKDEGSYSCNLYNDAGKASCSGQLRVQEARSQHSLPRFISPALGVDGYNRSTASPSPRKSVTRVIPPEDKVPSMPIEKPVILDTRASSCKLSWMPAPTAFLPDNAQNITYIVEAREQPSKQWV</sequence>
<name>A0A3S1BYX5_ELYCH</name>
<feature type="domain" description="Ig-like" evidence="2">
    <location>
        <begin position="1"/>
        <end position="75"/>
    </location>
</feature>
<dbReference type="InterPro" id="IPR036179">
    <property type="entry name" value="Ig-like_dom_sf"/>
</dbReference>
<dbReference type="PROSITE" id="PS50835">
    <property type="entry name" value="IG_LIKE"/>
    <property type="match status" value="1"/>
</dbReference>
<dbReference type="CDD" id="cd00063">
    <property type="entry name" value="FN3"/>
    <property type="match status" value="1"/>
</dbReference>
<dbReference type="Proteomes" id="UP000271974">
    <property type="component" value="Unassembled WGS sequence"/>
</dbReference>
<dbReference type="AlphaFoldDB" id="A0A3S1BYX5"/>
<dbReference type="InterPro" id="IPR036116">
    <property type="entry name" value="FN3_sf"/>
</dbReference>
<evidence type="ECO:0000256" key="1">
    <source>
        <dbReference type="ARBA" id="ARBA00023319"/>
    </source>
</evidence>
<evidence type="ECO:0000259" key="2">
    <source>
        <dbReference type="PROSITE" id="PS50835"/>
    </source>
</evidence>
<dbReference type="STRING" id="188477.A0A3S1BYX5"/>
<proteinExistence type="predicted"/>
<dbReference type="InterPro" id="IPR013783">
    <property type="entry name" value="Ig-like_fold"/>
</dbReference>
<comment type="caution">
    <text evidence="3">The sequence shown here is derived from an EMBL/GenBank/DDBJ whole genome shotgun (WGS) entry which is preliminary data.</text>
</comment>
<dbReference type="InterPro" id="IPR003961">
    <property type="entry name" value="FN3_dom"/>
</dbReference>
<reference evidence="3 4" key="1">
    <citation type="submission" date="2019-01" db="EMBL/GenBank/DDBJ databases">
        <title>A draft genome assembly of the solar-powered sea slug Elysia chlorotica.</title>
        <authorList>
            <person name="Cai H."/>
            <person name="Li Q."/>
            <person name="Fang X."/>
            <person name="Li J."/>
            <person name="Curtis N.E."/>
            <person name="Altenburger A."/>
            <person name="Shibata T."/>
            <person name="Feng M."/>
            <person name="Maeda T."/>
            <person name="Schwartz J.A."/>
            <person name="Shigenobu S."/>
            <person name="Lundholm N."/>
            <person name="Nishiyama T."/>
            <person name="Yang H."/>
            <person name="Hasebe M."/>
            <person name="Li S."/>
            <person name="Pierce S.K."/>
            <person name="Wang J."/>
        </authorList>
    </citation>
    <scope>NUCLEOTIDE SEQUENCE [LARGE SCALE GENOMIC DNA]</scope>
    <source>
        <strain evidence="3">EC2010</strain>
        <tissue evidence="3">Whole organism of an adult</tissue>
    </source>
</reference>
<dbReference type="OrthoDB" id="6151396at2759"/>
<dbReference type="Gene3D" id="2.60.40.10">
    <property type="entry name" value="Immunoglobulins"/>
    <property type="match status" value="1"/>
</dbReference>
<dbReference type="Pfam" id="PF07679">
    <property type="entry name" value="I-set"/>
    <property type="match status" value="1"/>
</dbReference>
<evidence type="ECO:0000313" key="4">
    <source>
        <dbReference type="Proteomes" id="UP000271974"/>
    </source>
</evidence>
<dbReference type="FunFam" id="2.60.40.10:FF:000107">
    <property type="entry name" value="Myosin, light chain kinase a"/>
    <property type="match status" value="1"/>
</dbReference>